<comment type="caution">
    <text evidence="6">The sequence shown here is derived from an EMBL/GenBank/DDBJ whole genome shotgun (WGS) entry which is preliminary data.</text>
</comment>
<keyword evidence="7" id="KW-1185">Reference proteome</keyword>
<evidence type="ECO:0000313" key="6">
    <source>
        <dbReference type="EMBL" id="GCL64042.1"/>
    </source>
</evidence>
<evidence type="ECO:0000256" key="2">
    <source>
        <dbReference type="ARBA" id="ARBA00023125"/>
    </source>
</evidence>
<keyword evidence="1" id="KW-0805">Transcription regulation</keyword>
<organism evidence="6 7">
    <name type="scientific">Pseudaquabacterium pictum</name>
    <dbReference type="NCBI Taxonomy" id="2315236"/>
    <lineage>
        <taxon>Bacteria</taxon>
        <taxon>Pseudomonadati</taxon>
        <taxon>Pseudomonadota</taxon>
        <taxon>Betaproteobacteria</taxon>
        <taxon>Burkholderiales</taxon>
        <taxon>Sphaerotilaceae</taxon>
        <taxon>Pseudaquabacterium</taxon>
    </lineage>
</organism>
<dbReference type="GO" id="GO:0003677">
    <property type="term" value="F:DNA binding"/>
    <property type="evidence" value="ECO:0007669"/>
    <property type="project" value="UniProtKB-KW"/>
</dbReference>
<dbReference type="AlphaFoldDB" id="A0A480AV47"/>
<proteinExistence type="predicted"/>
<dbReference type="InterPro" id="IPR014757">
    <property type="entry name" value="Tscrpt_reg_IclR_C"/>
</dbReference>
<evidence type="ECO:0000259" key="4">
    <source>
        <dbReference type="PROSITE" id="PS51077"/>
    </source>
</evidence>
<dbReference type="Proteomes" id="UP000301751">
    <property type="component" value="Unassembled WGS sequence"/>
</dbReference>
<dbReference type="Pfam" id="PF01614">
    <property type="entry name" value="IclR_C"/>
    <property type="match status" value="1"/>
</dbReference>
<reference evidence="7" key="1">
    <citation type="submission" date="2019-03" db="EMBL/GenBank/DDBJ databases">
        <title>Aquabacterium pictum sp.nov., the first bacteriochlorophyll a-containing freshwater bacterium in the genus Aquabacterium of the class Betaproteobacteria.</title>
        <authorList>
            <person name="Hirose S."/>
            <person name="Tank M."/>
            <person name="Hara E."/>
            <person name="Tamaki H."/>
            <person name="Takaichi S."/>
            <person name="Haruta S."/>
            <person name="Hanada S."/>
        </authorList>
    </citation>
    <scope>NUCLEOTIDE SEQUENCE [LARGE SCALE GENOMIC DNA]</scope>
    <source>
        <strain evidence="7">W35</strain>
    </source>
</reference>
<sequence length="270" mass="28353">MSTTSPAGGARRGTQSIERVVGMLRVVASRGRNGMRLGDVATASGLPTSTCLRMLQRLEVEGLVERHPVTRKYFLGPLLHELGLLARPRVQLAAHCEPVLAEIAEVTKDTVYLSERRGLEAVCTARALGDYPIKALTLDVGIRRPLGVGAGGLAILSALPPDEAAEIIEANARRYDKLSALDPARVQAAVDEGRAQGFAFLDSAVVPGTAAVGVAWPADNPVAAVSVAAISSRLDADRRREVAAVLQRQTRRLAQMLAGLSAAAGGLQSA</sequence>
<feature type="domain" description="IclR-ED" evidence="5">
    <location>
        <begin position="78"/>
        <end position="259"/>
    </location>
</feature>
<dbReference type="PROSITE" id="PS51078">
    <property type="entry name" value="ICLR_ED"/>
    <property type="match status" value="1"/>
</dbReference>
<protein>
    <submittedName>
        <fullName evidence="6">Transcriptional regulator</fullName>
    </submittedName>
</protein>
<evidence type="ECO:0000256" key="1">
    <source>
        <dbReference type="ARBA" id="ARBA00023015"/>
    </source>
</evidence>
<keyword evidence="2" id="KW-0238">DNA-binding</keyword>
<dbReference type="SUPFAM" id="SSF55781">
    <property type="entry name" value="GAF domain-like"/>
    <property type="match status" value="1"/>
</dbReference>
<dbReference type="InterPro" id="IPR036388">
    <property type="entry name" value="WH-like_DNA-bd_sf"/>
</dbReference>
<keyword evidence="3" id="KW-0804">Transcription</keyword>
<name>A0A480AV47_9BURK</name>
<dbReference type="GO" id="GO:0045892">
    <property type="term" value="P:negative regulation of DNA-templated transcription"/>
    <property type="evidence" value="ECO:0007669"/>
    <property type="project" value="TreeGrafter"/>
</dbReference>
<dbReference type="Gene3D" id="1.10.10.10">
    <property type="entry name" value="Winged helix-like DNA-binding domain superfamily/Winged helix DNA-binding domain"/>
    <property type="match status" value="1"/>
</dbReference>
<dbReference type="Gene3D" id="3.30.450.40">
    <property type="match status" value="1"/>
</dbReference>
<dbReference type="EMBL" id="BJCL01000008">
    <property type="protein sequence ID" value="GCL64042.1"/>
    <property type="molecule type" value="Genomic_DNA"/>
</dbReference>
<gene>
    <name evidence="6" type="ORF">AQPW35_31230</name>
</gene>
<dbReference type="PANTHER" id="PTHR30136:SF39">
    <property type="entry name" value="TRANSCRIPTIONAL REGULATORY PROTEIN"/>
    <property type="match status" value="1"/>
</dbReference>
<evidence type="ECO:0000313" key="7">
    <source>
        <dbReference type="Proteomes" id="UP000301751"/>
    </source>
</evidence>
<evidence type="ECO:0000256" key="3">
    <source>
        <dbReference type="ARBA" id="ARBA00023163"/>
    </source>
</evidence>
<dbReference type="InterPro" id="IPR050707">
    <property type="entry name" value="HTH_MetabolicPath_Reg"/>
</dbReference>
<dbReference type="PROSITE" id="PS51077">
    <property type="entry name" value="HTH_ICLR"/>
    <property type="match status" value="1"/>
</dbReference>
<feature type="domain" description="HTH iclR-type" evidence="4">
    <location>
        <begin position="14"/>
        <end position="77"/>
    </location>
</feature>
<dbReference type="SUPFAM" id="SSF46785">
    <property type="entry name" value="Winged helix' DNA-binding domain"/>
    <property type="match status" value="1"/>
</dbReference>
<dbReference type="InterPro" id="IPR005471">
    <property type="entry name" value="Tscrpt_reg_IclR_N"/>
</dbReference>
<dbReference type="GO" id="GO:0003700">
    <property type="term" value="F:DNA-binding transcription factor activity"/>
    <property type="evidence" value="ECO:0007669"/>
    <property type="project" value="TreeGrafter"/>
</dbReference>
<dbReference type="InterPro" id="IPR036390">
    <property type="entry name" value="WH_DNA-bd_sf"/>
</dbReference>
<dbReference type="OrthoDB" id="9807558at2"/>
<dbReference type="PANTHER" id="PTHR30136">
    <property type="entry name" value="HELIX-TURN-HELIX TRANSCRIPTIONAL REGULATOR, ICLR FAMILY"/>
    <property type="match status" value="1"/>
</dbReference>
<dbReference type="SMART" id="SM00346">
    <property type="entry name" value="HTH_ICLR"/>
    <property type="match status" value="1"/>
</dbReference>
<dbReference type="Pfam" id="PF09339">
    <property type="entry name" value="HTH_IclR"/>
    <property type="match status" value="1"/>
</dbReference>
<accession>A0A480AV47</accession>
<dbReference type="RefSeq" id="WP_137733784.1">
    <property type="nucleotide sequence ID" value="NZ_BJCL01000008.1"/>
</dbReference>
<dbReference type="InterPro" id="IPR029016">
    <property type="entry name" value="GAF-like_dom_sf"/>
</dbReference>
<evidence type="ECO:0000259" key="5">
    <source>
        <dbReference type="PROSITE" id="PS51078"/>
    </source>
</evidence>